<evidence type="ECO:0000256" key="1">
    <source>
        <dbReference type="ARBA" id="ARBA00022723"/>
    </source>
</evidence>
<gene>
    <name evidence="7" type="primary">Cnig_chr_II.g8041</name>
    <name evidence="7" type="ORF">B9Z55_008041</name>
</gene>
<dbReference type="FunFam" id="3.30.1370.110:FF:000017">
    <property type="entry name" value="Protein CBG07223"/>
    <property type="match status" value="1"/>
</dbReference>
<dbReference type="SUPFAM" id="SSF160443">
    <property type="entry name" value="SMR domain-like"/>
    <property type="match status" value="1"/>
</dbReference>
<evidence type="ECO:0000256" key="4">
    <source>
        <dbReference type="ARBA" id="ARBA00022833"/>
    </source>
</evidence>
<dbReference type="GO" id="GO:0008270">
    <property type="term" value="F:zinc ion binding"/>
    <property type="evidence" value="ECO:0007669"/>
    <property type="project" value="UniProtKB-KW"/>
</dbReference>
<dbReference type="InterPro" id="IPR002625">
    <property type="entry name" value="Smr_dom"/>
</dbReference>
<keyword evidence="4 5" id="KW-0862">Zinc</keyword>
<dbReference type="FunFam" id="4.10.1000.10:FF:000018">
    <property type="entry name" value="Zinc finger protein"/>
    <property type="match status" value="2"/>
</dbReference>
<evidence type="ECO:0000259" key="6">
    <source>
        <dbReference type="PROSITE" id="PS50103"/>
    </source>
</evidence>
<dbReference type="PANTHER" id="PTHR12547:SF18">
    <property type="entry name" value="PROTEIN TIS11"/>
    <property type="match status" value="1"/>
</dbReference>
<comment type="caution">
    <text evidence="7">The sequence shown here is derived from an EMBL/GenBank/DDBJ whole genome shotgun (WGS) entry which is preliminary data.</text>
</comment>
<dbReference type="InterPro" id="IPR045877">
    <property type="entry name" value="ZFP36-like"/>
</dbReference>
<evidence type="ECO:0000256" key="2">
    <source>
        <dbReference type="ARBA" id="ARBA00022737"/>
    </source>
</evidence>
<dbReference type="EMBL" id="PDUG01000002">
    <property type="protein sequence ID" value="PIC49430.1"/>
    <property type="molecule type" value="Genomic_DNA"/>
</dbReference>
<dbReference type="Gene3D" id="4.10.1000.10">
    <property type="entry name" value="Zinc finger, CCCH-type"/>
    <property type="match status" value="4"/>
</dbReference>
<dbReference type="Gene3D" id="3.30.1370.110">
    <property type="match status" value="1"/>
</dbReference>
<reference evidence="8" key="1">
    <citation type="submission" date="2017-10" db="EMBL/GenBank/DDBJ databases">
        <title>Rapid genome shrinkage in a self-fertile nematode reveals novel sperm competition proteins.</title>
        <authorList>
            <person name="Yin D."/>
            <person name="Schwarz E.M."/>
            <person name="Thomas C.G."/>
            <person name="Felde R.L."/>
            <person name="Korf I.F."/>
            <person name="Cutter A.D."/>
            <person name="Schartner C.M."/>
            <person name="Ralston E.J."/>
            <person name="Meyer B.J."/>
            <person name="Haag E.S."/>
        </authorList>
    </citation>
    <scope>NUCLEOTIDE SEQUENCE [LARGE SCALE GENOMIC DNA]</scope>
    <source>
        <strain evidence="8">JU1422</strain>
    </source>
</reference>
<accession>A0A2G5VCG3</accession>
<organism evidence="7 8">
    <name type="scientific">Caenorhabditis nigoni</name>
    <dbReference type="NCBI Taxonomy" id="1611254"/>
    <lineage>
        <taxon>Eukaryota</taxon>
        <taxon>Metazoa</taxon>
        <taxon>Ecdysozoa</taxon>
        <taxon>Nematoda</taxon>
        <taxon>Chromadorea</taxon>
        <taxon>Rhabditida</taxon>
        <taxon>Rhabditina</taxon>
        <taxon>Rhabditomorpha</taxon>
        <taxon>Rhabditoidea</taxon>
        <taxon>Rhabditidae</taxon>
        <taxon>Peloderinae</taxon>
        <taxon>Caenorhabditis</taxon>
    </lineage>
</organism>
<dbReference type="GO" id="GO:0005829">
    <property type="term" value="C:cytosol"/>
    <property type="evidence" value="ECO:0007669"/>
    <property type="project" value="TreeGrafter"/>
</dbReference>
<keyword evidence="2" id="KW-0677">Repeat</keyword>
<dbReference type="GO" id="GO:0030154">
    <property type="term" value="P:cell differentiation"/>
    <property type="evidence" value="ECO:0007669"/>
    <property type="project" value="UniProtKB-ARBA"/>
</dbReference>
<keyword evidence="1 5" id="KW-0479">Metal-binding</keyword>
<dbReference type="GO" id="GO:0080090">
    <property type="term" value="P:regulation of primary metabolic process"/>
    <property type="evidence" value="ECO:0007669"/>
    <property type="project" value="UniProtKB-ARBA"/>
</dbReference>
<feature type="zinc finger region" description="C3H1-type" evidence="5">
    <location>
        <begin position="285"/>
        <end position="314"/>
    </location>
</feature>
<dbReference type="PROSITE" id="PS50103">
    <property type="entry name" value="ZF_C3H1"/>
    <property type="match status" value="4"/>
</dbReference>
<dbReference type="GO" id="GO:0003730">
    <property type="term" value="F:mRNA 3'-UTR binding"/>
    <property type="evidence" value="ECO:0007669"/>
    <property type="project" value="TreeGrafter"/>
</dbReference>
<dbReference type="Pfam" id="PF00642">
    <property type="entry name" value="zf-CCCH"/>
    <property type="match status" value="3"/>
</dbReference>
<dbReference type="AlphaFoldDB" id="A0A2G5VCG3"/>
<sequence>MSSAAVARQGAVYTSGYSCPAPSNMCNAPIVVCRTTDVVPGSYSGCSPVPQASIPWNWKTQLCHHFTVGACCPRGPNCQFAHGIQELRTVAQNRAMKEQKTSEKRKTKLCANFSKSGSGVCPYEHRCQFIHPSDGESYRALFSETLEFDRMLKQHLAECQSLHAQRLQSPDPNERQRMEDEINMKVRVWNFSHPKKNNYYDLHAMTTGGAIKLNIMINQGFFYGAAVFAPVQPGYAPMQFQPHPIPAQSLYTSWEAFQPMQCYEEDTENHGWQNGAEQSTQGPSNFKTRLCQLYMGRRTTCPHGERCRFAHGVEELRSSGSTSPDLQSRSYKTVLCRNYAPGGSGDCPYRLACQYIHPSDGLLYKFCMADTPEFKAAKEQHQKEVQVLHAQKSLAPPYQQFQLEVAINMKVRSFNVGHPNGPDYHDFHGMTTMGAVCYVQDIIKQMRSSGTKKAWLEVGRGNHSANGFPAVRTYLINNLHLFSGCSFVPIQGNDGILELTVV</sequence>
<dbReference type="InterPro" id="IPR036855">
    <property type="entry name" value="Znf_CCCH_sf"/>
</dbReference>
<feature type="domain" description="C3H1-type" evidence="6">
    <location>
        <begin position="57"/>
        <end position="85"/>
    </location>
</feature>
<keyword evidence="8" id="KW-1185">Reference proteome</keyword>
<feature type="domain" description="C3H1-type" evidence="6">
    <location>
        <begin position="285"/>
        <end position="314"/>
    </location>
</feature>
<dbReference type="InterPro" id="IPR036063">
    <property type="entry name" value="Smr_dom_sf"/>
</dbReference>
<dbReference type="OrthoDB" id="5873440at2759"/>
<evidence type="ECO:0000256" key="3">
    <source>
        <dbReference type="ARBA" id="ARBA00022771"/>
    </source>
</evidence>
<dbReference type="Proteomes" id="UP000230233">
    <property type="component" value="Chromosome II"/>
</dbReference>
<dbReference type="PANTHER" id="PTHR12547">
    <property type="entry name" value="CCCH ZINC FINGER/TIS11-RELATED"/>
    <property type="match status" value="1"/>
</dbReference>
<feature type="zinc finger region" description="C3H1-type" evidence="5">
    <location>
        <begin position="57"/>
        <end position="85"/>
    </location>
</feature>
<dbReference type="GO" id="GO:0010468">
    <property type="term" value="P:regulation of gene expression"/>
    <property type="evidence" value="ECO:0007669"/>
    <property type="project" value="UniProtKB-ARBA"/>
</dbReference>
<dbReference type="SMART" id="SM00463">
    <property type="entry name" value="SMR"/>
    <property type="match status" value="1"/>
</dbReference>
<dbReference type="InterPro" id="IPR000571">
    <property type="entry name" value="Znf_CCCH"/>
</dbReference>
<name>A0A2G5VCG3_9PELO</name>
<proteinExistence type="predicted"/>
<dbReference type="SMART" id="SM00356">
    <property type="entry name" value="ZnF_C3H1"/>
    <property type="match status" value="4"/>
</dbReference>
<feature type="domain" description="C3H1-type" evidence="6">
    <location>
        <begin position="104"/>
        <end position="134"/>
    </location>
</feature>
<protein>
    <recommendedName>
        <fullName evidence="6">C3H1-type domain-containing protein</fullName>
    </recommendedName>
</protein>
<dbReference type="SUPFAM" id="SSF90229">
    <property type="entry name" value="CCCH zinc finger"/>
    <property type="match status" value="3"/>
</dbReference>
<feature type="zinc finger region" description="C3H1-type" evidence="5">
    <location>
        <begin position="104"/>
        <end position="134"/>
    </location>
</feature>
<keyword evidence="3 5" id="KW-0863">Zinc-finger</keyword>
<evidence type="ECO:0000256" key="5">
    <source>
        <dbReference type="PROSITE-ProRule" id="PRU00723"/>
    </source>
</evidence>
<dbReference type="FunFam" id="4.10.1000.10:FF:000001">
    <property type="entry name" value="zinc finger CCCH domain-containing protein 15-like"/>
    <property type="match status" value="1"/>
</dbReference>
<evidence type="ECO:0000313" key="8">
    <source>
        <dbReference type="Proteomes" id="UP000230233"/>
    </source>
</evidence>
<feature type="zinc finger region" description="C3H1-type" evidence="5">
    <location>
        <begin position="330"/>
        <end position="360"/>
    </location>
</feature>
<dbReference type="STRING" id="1611254.A0A2G5VCG3"/>
<feature type="domain" description="C3H1-type" evidence="6">
    <location>
        <begin position="330"/>
        <end position="360"/>
    </location>
</feature>
<evidence type="ECO:0000313" key="7">
    <source>
        <dbReference type="EMBL" id="PIC49430.1"/>
    </source>
</evidence>
<dbReference type="GO" id="GO:0043186">
    <property type="term" value="C:P granule"/>
    <property type="evidence" value="ECO:0007669"/>
    <property type="project" value="UniProtKB-ARBA"/>
</dbReference>